<dbReference type="RefSeq" id="WP_104530055.1">
    <property type="nucleotide sequence ID" value="NZ_POQT01000040.1"/>
</dbReference>
<dbReference type="InterPro" id="IPR052336">
    <property type="entry name" value="MlaD_Phospholipid_Transporter"/>
</dbReference>
<feature type="domain" description="Mce/MlaD" evidence="2">
    <location>
        <begin position="42"/>
        <end position="123"/>
    </location>
</feature>
<evidence type="ECO:0000256" key="1">
    <source>
        <dbReference type="SAM" id="Phobius"/>
    </source>
</evidence>
<dbReference type="Pfam" id="PF11887">
    <property type="entry name" value="Mce4_CUP1"/>
    <property type="match status" value="1"/>
</dbReference>
<dbReference type="NCBIfam" id="TIGR00996">
    <property type="entry name" value="Mtu_fam_mce"/>
    <property type="match status" value="1"/>
</dbReference>
<feature type="transmembrane region" description="Helical" evidence="1">
    <location>
        <begin position="12"/>
        <end position="30"/>
    </location>
</feature>
<keyword evidence="1" id="KW-1133">Transmembrane helix</keyword>
<dbReference type="InterPro" id="IPR003399">
    <property type="entry name" value="Mce/MlaD"/>
</dbReference>
<dbReference type="OrthoDB" id="338143at2"/>
<sequence length="355" mass="37746">MKGQLRGLAAPLIKLVVFAVVTMMAAYVLVTTITNAGYGDQTAYRAQFTDVAGLVEGDEVRIAGVRVGQVTTIGVADQSDRNARPVAEVGFEVTADVPLPAGVEATIRYRNLVGQRYIALTEGDGSSGATLREDEAIPLDRTTEALDLTTLFGGFQPLLQALSPQDVNRVSFEIIQVFQGEGGTMESLLAHVASLTESLADKDAVIGSVIDNLTTVMSTVAARDQQLSDLVVSLQQFVTGLAGDREAIFDSLQTIDQLAVATSGFLEEVRPPLAADIRALEDLSRNVADSGDLVEEFLQLAPTKLDLTTRTAINGSWFNFFMCRSGGTVTLPAPLPGQEPIAREFEFDSGAEGCG</sequence>
<keyword evidence="1" id="KW-0812">Transmembrane</keyword>
<name>A0A4Q7Y838_9ACTN</name>
<dbReference type="Proteomes" id="UP000292507">
    <property type="component" value="Unassembled WGS sequence"/>
</dbReference>
<keyword evidence="5" id="KW-1185">Reference proteome</keyword>
<reference evidence="4 5" key="1">
    <citation type="submission" date="2019-02" db="EMBL/GenBank/DDBJ databases">
        <title>Sequencing the genomes of 1000 actinobacteria strains.</title>
        <authorList>
            <person name="Klenk H.-P."/>
        </authorList>
    </citation>
    <scope>NUCLEOTIDE SEQUENCE [LARGE SCALE GENOMIC DNA]</scope>
    <source>
        <strain evidence="4 5">DSM 44509</strain>
    </source>
</reference>
<dbReference type="PANTHER" id="PTHR33371">
    <property type="entry name" value="INTERMEMBRANE PHOSPHOLIPID TRANSPORT SYSTEM BINDING PROTEIN MLAD-RELATED"/>
    <property type="match status" value="1"/>
</dbReference>
<evidence type="ECO:0000259" key="2">
    <source>
        <dbReference type="Pfam" id="PF02470"/>
    </source>
</evidence>
<evidence type="ECO:0000259" key="3">
    <source>
        <dbReference type="Pfam" id="PF11887"/>
    </source>
</evidence>
<comment type="caution">
    <text evidence="4">The sequence shown here is derived from an EMBL/GenBank/DDBJ whole genome shotgun (WGS) entry which is preliminary data.</text>
</comment>
<keyword evidence="1" id="KW-0472">Membrane</keyword>
<dbReference type="PANTHER" id="PTHR33371:SF17">
    <property type="entry name" value="MCE-FAMILY PROTEIN MCE1B"/>
    <property type="match status" value="1"/>
</dbReference>
<gene>
    <name evidence="4" type="ORF">BKA19_2944</name>
</gene>
<organism evidence="4 5">
    <name type="scientific">Blastococcus saxobsidens</name>
    <dbReference type="NCBI Taxonomy" id="138336"/>
    <lineage>
        <taxon>Bacteria</taxon>
        <taxon>Bacillati</taxon>
        <taxon>Actinomycetota</taxon>
        <taxon>Actinomycetes</taxon>
        <taxon>Geodermatophilales</taxon>
        <taxon>Geodermatophilaceae</taxon>
        <taxon>Blastococcus</taxon>
    </lineage>
</organism>
<dbReference type="InterPro" id="IPR005693">
    <property type="entry name" value="Mce"/>
</dbReference>
<protein>
    <submittedName>
        <fullName evidence="4">Phospholipid/cholesterol/gamma-HCH transport system substrate-binding protein</fullName>
    </submittedName>
</protein>
<proteinExistence type="predicted"/>
<dbReference type="AlphaFoldDB" id="A0A4Q7Y838"/>
<dbReference type="InterPro" id="IPR024516">
    <property type="entry name" value="Mce_C"/>
</dbReference>
<accession>A0A4Q7Y838</accession>
<dbReference type="GO" id="GO:0051701">
    <property type="term" value="P:biological process involved in interaction with host"/>
    <property type="evidence" value="ECO:0007669"/>
    <property type="project" value="TreeGrafter"/>
</dbReference>
<dbReference type="EMBL" id="SHKV01000001">
    <property type="protein sequence ID" value="RZU33227.1"/>
    <property type="molecule type" value="Genomic_DNA"/>
</dbReference>
<dbReference type="Pfam" id="PF02470">
    <property type="entry name" value="MlaD"/>
    <property type="match status" value="1"/>
</dbReference>
<feature type="domain" description="Mammalian cell entry C-terminal" evidence="3">
    <location>
        <begin position="128"/>
        <end position="288"/>
    </location>
</feature>
<evidence type="ECO:0000313" key="4">
    <source>
        <dbReference type="EMBL" id="RZU33227.1"/>
    </source>
</evidence>
<evidence type="ECO:0000313" key="5">
    <source>
        <dbReference type="Proteomes" id="UP000292507"/>
    </source>
</evidence>
<dbReference type="GO" id="GO:0005576">
    <property type="term" value="C:extracellular region"/>
    <property type="evidence" value="ECO:0007669"/>
    <property type="project" value="TreeGrafter"/>
</dbReference>